<feature type="compositionally biased region" description="Basic and acidic residues" evidence="14">
    <location>
        <begin position="11"/>
        <end position="20"/>
    </location>
</feature>
<accession>A0A3Q0KSP2</accession>
<reference evidence="19" key="2">
    <citation type="submission" date="2018-12" db="UniProtKB">
        <authorList>
            <consortium name="WormBaseParasite"/>
        </authorList>
    </citation>
    <scope>IDENTIFICATION</scope>
    <source>
        <strain evidence="19">Puerto Rican</strain>
    </source>
</reference>
<dbReference type="PROSITE" id="PS50016">
    <property type="entry name" value="ZF_PHD_2"/>
    <property type="match status" value="1"/>
</dbReference>
<feature type="region of interest" description="Disordered" evidence="14">
    <location>
        <begin position="378"/>
        <end position="405"/>
    </location>
</feature>
<dbReference type="InterPro" id="IPR019787">
    <property type="entry name" value="Znf_PHD-finger"/>
</dbReference>
<evidence type="ECO:0000256" key="10">
    <source>
        <dbReference type="ARBA" id="ARBA00023242"/>
    </source>
</evidence>
<dbReference type="InterPro" id="IPR018501">
    <property type="entry name" value="DDT_dom"/>
</dbReference>
<keyword evidence="8 11" id="KW-0103">Bromodomain</keyword>
<dbReference type="WBParaSite" id="Smp_170760.1">
    <property type="protein sequence ID" value="Smp_170760.1"/>
    <property type="gene ID" value="Smp_170760"/>
</dbReference>
<dbReference type="SMART" id="SM00571">
    <property type="entry name" value="DDT"/>
    <property type="match status" value="1"/>
</dbReference>
<sequence>MSSISNKHTSSGRDADKSTSNDKNCASFELPFMSAQTSTLLNGNTPCVNPSLSYLNGLNYWSQKSFPNTELPSFPTNTSFLPYLDDQQKLQQLQMQLLLMEQNGKEPQSVTKEHRMFGNKMEYLSGTNSNVPSHNILSGTQNMNIWNNLRMLPEMLAYTNPMIKETQNTSSGLSIQDIQQLAFLNQIYSQLNTGQSGSFNVNSISQSNTLVTDVPSINIPGNYRTTTIPSQDVSLTDLSSKSNQSTHFTNNDNSLLAGQIFNSFCNLQAENQKQRQNNIYISDNLSDTLKYSNPVPLNSTTPSNELYCSSGSVDPMMLNTSVPASNNITSLNDKPGISSANSLAYAQALMMIMNAVYGSYKIGQTSVQNDQTSGLNIPQSGLFNYNTNQQSINSPTVTSTPLNTEPKESFNDVLTFLGQCLNSSTSYNDKTLSHRQQNTSVKQSQQVTNLSCSKPSTTKKLSGRQRTTSRSHQVDQPTTSTTTHRGRGRPPKLAGVQYQTQSKQQQNKRNQLTTHNDRQSQENTGGNSTIVSESISHCDQSCSQMKPEFNLSFSKLKCSTHGGTDMNDINIFPGCMSFSESKIKIEPDSQEKKLFSTTTDRNESSVEETIDDVLKSIANCKGDLATLASQLAYSTLGITSNKQLCKEQTVVDNNDSCIVNMSTNSDFTSKPSDTNNPSLISHGQSSSHAPIHSEWNLQDVTKNVRQIGMLGGVMFLNALGQDLCNQNNPQDKVSNTPGNYFNQSELTETNLNNCAPSTKCNLNTVVDSKACVPQLGSQAENKSICDTSYSFCSSQEKINSSITPTYSSLTTTNSLMDPNQMKMFSCHGSQVLPITDMCLNNTKNQEVSIQNQQLYHQTTEKTHHGLYNGTSENILKSTNLSSSDNGYSHLPSNTTNSLYQQNSAEKEYLKNFFIEFVKQQEQLQREKDELIKEEQKQFKEMKIRELIDQELKKPVEDLRLIDPKPIPKLDSIPGNRMTKKMFGNCLMIIEFLHAFSDVLCIDTEAIPNMGELQSALIDRHPQCQRFLVHLVIGLLKLAVEDPGLPSSRLITQLLGQKFNEIELNEQTISVILRAFIISRNGYEDDMSDWLHPRVQFIDLTGEQQASLLAFICDELICSSRLISNEIDRTIEQQSLLKREKWIIESKIRRLRLLIAQKLTITGNLINNTITEYDRKAIDIEPTTYQKNMSLTTLPKLTSMPVVSNSCGVLSTSLSDDEDSTCKISELEAKIESLTRKTEQKQREIDECSSRLSGLFLGQDRYYCNYYVLKHMGGIYIECESFDSMPTKSECCIDTITTEDGENPVLPIDSTLSELPDSHLDHIVNQIKVRRELAQQRQLKLSVSTANSYPCHDIPLENKHSNFEKLQLDGSSHTDILNQTEQCDINPATILNDIQLKNSDNLNSKDVLETMNENVCPRSLNCVHISHPDNEKIVENSDSPSCIRDSSSIYSNYDVKNSSEDIKCESLAQTSDNDLRELSNEKYPVIILPKYPTESHSKQDDNISSQSLGSCIDDTNEPVGFVYNHILRKDDAEESTNQSKNESEVKVDVSSEGICDSSMNPIPPDKVDDAECKEELKVKTSTPVTNDDNVTQDTMIVIDEIKLEDNNGQSNEQDCHDKLIHEISPYKLESFIDRTYTSGQPLDLSNKPLHSEQLLNENLNHETLSTQFKSDLKDELDDLTLTKSVMLFMNHAGITLPTVDNPLYSDSWISIMNYCKFLLSSAISDEIACSRNSNSDNELCMNLPLKESIIRLKNMMPNEVKTEFLDETKVTSEQNTNHSSINHNQLDTDISECVNNELETRRIQTIKENLSCLKLRNEYSQPTWYQLVDINKLKDLLDALNFRGVREKQLAKCIRRSKDFIELSMNVASKRNSDYDVVKSLPITKLNSRLMQIRTHRRRGRRSGRGHGTAKLGSGYYYTGSGSLNCLSGKTSNGFISSSSWEGNNSNESKEIERLNSSTSNISRSDILCSSDDGSSDTNSGLTVTSLVGSKRTLVNMYRGYNSPFTSTVNPVGIISSKYKIFDHKGLKWEDNSTEHEEFMSECQLLYDVEALEDKVIYASLQTKEWKIPNKTSEDEIISLIPRTEVKKSRFEHWPLELARNRLLDIERHIERRYLLPPFNSEVHLNIIPEVETTDVPFLPEVRSNTESTDTGIETEGECNDIKYDRCEFNTEIVGDDINVSGQSHIPQILHVTNKQSNSNDPVDNSNVCDMQLDVNHSDGLNGPIHDQTNNNVPQDLMDWRTNLNQASDVNTIRSCMNQLILAIAWDKSIMKVLCQICRRDNNEDCLLLCDGCDRGYHTYCFRPQLSNIPSGDWFCYDCVSKATSKHLCYICGGSEMDDLQQQTDSNSSISEVKRLAVCYHCSRAVHNSCARPAFVRIPKRWYCSNCIFLKYVKTRNEDSNLSLQKSRRKRKLYEDTDINDNQMLKRSKMCSALKLEHPSMSSYDKLNIIDNKFTNPNRKYQGWWRKVHKYRKCTENTDSGTIPITKSKIRKHGPRSHTDLENKRRKPSASEEFNEFPLPKRPGRKPTYHLNALPTKPKRHYHRRSILLVSKNMSRSRGRPRRHCRTLRQEITNGNDDKSSTIDSLESIQPLCQTYQPMKSNELEWCRRATEDLLNHEASWAFRKPVNLKQVPIYRKIIKHPMDLSTIWRKVQDPAAYTTFSNWVHDVRLIFSNCEFFNEDDSEVGRAGHAMRAYFESRWSKFDEKVNLNGHEVDDKGKSQKELMATNSVPENLITICDNSSEIKHFNTMSVQSTSGTEN</sequence>
<organism evidence="18 19">
    <name type="scientific">Schistosoma mansoni</name>
    <name type="common">Blood fluke</name>
    <dbReference type="NCBI Taxonomy" id="6183"/>
    <lineage>
        <taxon>Eukaryota</taxon>
        <taxon>Metazoa</taxon>
        <taxon>Spiralia</taxon>
        <taxon>Lophotrochozoa</taxon>
        <taxon>Platyhelminthes</taxon>
        <taxon>Trematoda</taxon>
        <taxon>Digenea</taxon>
        <taxon>Strigeidida</taxon>
        <taxon>Schistosomatoidea</taxon>
        <taxon>Schistosomatidae</taxon>
        <taxon>Schistosoma</taxon>
    </lineage>
</organism>
<dbReference type="InterPro" id="IPR011011">
    <property type="entry name" value="Znf_FYVE_PHD"/>
</dbReference>
<feature type="region of interest" description="Disordered" evidence="14">
    <location>
        <begin position="2478"/>
        <end position="2529"/>
    </location>
</feature>
<evidence type="ECO:0000259" key="15">
    <source>
        <dbReference type="PROSITE" id="PS50014"/>
    </source>
</evidence>
<dbReference type="PANTHER" id="PTHR45915">
    <property type="entry name" value="TRANSCRIPTION INTERMEDIARY FACTOR"/>
    <property type="match status" value="1"/>
</dbReference>
<evidence type="ECO:0000313" key="18">
    <source>
        <dbReference type="Proteomes" id="UP000008854"/>
    </source>
</evidence>
<evidence type="ECO:0000256" key="9">
    <source>
        <dbReference type="ARBA" id="ARBA00023163"/>
    </source>
</evidence>
<feature type="coiled-coil region" evidence="13">
    <location>
        <begin position="1216"/>
        <end position="1250"/>
    </location>
</feature>
<dbReference type="InterPro" id="IPR001487">
    <property type="entry name" value="Bromodomain"/>
</dbReference>
<dbReference type="Proteomes" id="UP000008854">
    <property type="component" value="Unassembled WGS sequence"/>
</dbReference>
<feature type="compositionally biased region" description="Polar residues" evidence="14">
    <location>
        <begin position="378"/>
        <end position="403"/>
    </location>
</feature>
<dbReference type="FunFam" id="3.30.40.10:FF:000199">
    <property type="entry name" value="Bromodomain adjacent to zinc finger domain 2B"/>
    <property type="match status" value="1"/>
</dbReference>
<evidence type="ECO:0000256" key="12">
    <source>
        <dbReference type="PROSITE-ProRule" id="PRU00146"/>
    </source>
</evidence>
<dbReference type="GO" id="GO:0000785">
    <property type="term" value="C:chromatin"/>
    <property type="evidence" value="ECO:0007669"/>
    <property type="project" value="TreeGrafter"/>
</dbReference>
<feature type="region of interest" description="Disordered" evidence="14">
    <location>
        <begin position="1531"/>
        <end position="1566"/>
    </location>
</feature>
<dbReference type="Pfam" id="PF02791">
    <property type="entry name" value="DDT"/>
    <property type="match status" value="1"/>
</dbReference>
<feature type="domain" description="DDT" evidence="17">
    <location>
        <begin position="979"/>
        <end position="1044"/>
    </location>
</feature>
<feature type="region of interest" description="Disordered" evidence="14">
    <location>
        <begin position="428"/>
        <end position="531"/>
    </location>
</feature>
<evidence type="ECO:0000259" key="17">
    <source>
        <dbReference type="PROSITE" id="PS50827"/>
    </source>
</evidence>
<dbReference type="CDD" id="cd15545">
    <property type="entry name" value="PHD_BAZ2A_like"/>
    <property type="match status" value="1"/>
</dbReference>
<dbReference type="PROSITE" id="PS50014">
    <property type="entry name" value="BROMODOMAIN_2"/>
    <property type="match status" value="1"/>
</dbReference>
<evidence type="ECO:0000256" key="8">
    <source>
        <dbReference type="ARBA" id="ARBA00023117"/>
    </source>
</evidence>
<feature type="compositionally biased region" description="Polar residues" evidence="14">
    <location>
        <begin position="521"/>
        <end position="531"/>
    </location>
</feature>
<evidence type="ECO:0000313" key="19">
    <source>
        <dbReference type="WBParaSite" id="Smp_170760.1"/>
    </source>
</evidence>
<comment type="similarity">
    <text evidence="2">Belongs to the WAL family.</text>
</comment>
<protein>
    <submittedName>
        <fullName evidence="19">Putative bromodomain containing protein</fullName>
    </submittedName>
</protein>
<keyword evidence="6" id="KW-0805">Transcription regulation</keyword>
<dbReference type="STRING" id="6183.A0A3Q0KSP2"/>
<feature type="domain" description="Bromo" evidence="15">
    <location>
        <begin position="2614"/>
        <end position="2685"/>
    </location>
</feature>
<name>A0A3Q0KSP2_SCHMA</name>
<dbReference type="FunCoup" id="A0A3Q0KSP2">
    <property type="interactions" value="862"/>
</dbReference>
<evidence type="ECO:0000256" key="14">
    <source>
        <dbReference type="SAM" id="MobiDB-lite"/>
    </source>
</evidence>
<dbReference type="InterPro" id="IPR001965">
    <property type="entry name" value="Znf_PHD"/>
</dbReference>
<evidence type="ECO:0000256" key="3">
    <source>
        <dbReference type="ARBA" id="ARBA00022723"/>
    </source>
</evidence>
<feature type="region of interest" description="Disordered" evidence="14">
    <location>
        <begin position="1"/>
        <end position="22"/>
    </location>
</feature>
<reference evidence="18" key="1">
    <citation type="journal article" date="2012" name="PLoS Negl. Trop. Dis.">
        <title>A systematically improved high quality genome and transcriptome of the human blood fluke Schistosoma mansoni.</title>
        <authorList>
            <person name="Protasio A.V."/>
            <person name="Tsai I.J."/>
            <person name="Babbage A."/>
            <person name="Nichol S."/>
            <person name="Hunt M."/>
            <person name="Aslett M.A."/>
            <person name="De Silva N."/>
            <person name="Velarde G.S."/>
            <person name="Anderson T.J."/>
            <person name="Clark R.C."/>
            <person name="Davidson C."/>
            <person name="Dillon G.P."/>
            <person name="Holroyd N.E."/>
            <person name="LoVerde P.T."/>
            <person name="Lloyd C."/>
            <person name="McQuillan J."/>
            <person name="Oliveira G."/>
            <person name="Otto T.D."/>
            <person name="Parker-Manuel S.J."/>
            <person name="Quail M.A."/>
            <person name="Wilson R.A."/>
            <person name="Zerlotini A."/>
            <person name="Dunne D.W."/>
            <person name="Berriman M."/>
        </authorList>
    </citation>
    <scope>NUCLEOTIDE SEQUENCE [LARGE SCALE GENOMIC DNA]</scope>
    <source>
        <strain evidence="18">Puerto Rican</strain>
    </source>
</reference>
<dbReference type="InterPro" id="IPR019786">
    <property type="entry name" value="Zinc_finger_PHD-type_CS"/>
</dbReference>
<feature type="coiled-coil region" evidence="13">
    <location>
        <begin position="913"/>
        <end position="940"/>
    </location>
</feature>
<dbReference type="InParanoid" id="A0A3Q0KSP2"/>
<evidence type="ECO:0000259" key="16">
    <source>
        <dbReference type="PROSITE" id="PS50016"/>
    </source>
</evidence>
<dbReference type="SUPFAM" id="SSF57903">
    <property type="entry name" value="FYVE/PHD zinc finger"/>
    <property type="match status" value="2"/>
</dbReference>
<dbReference type="GO" id="GO:0008270">
    <property type="term" value="F:zinc ion binding"/>
    <property type="evidence" value="ECO:0007669"/>
    <property type="project" value="UniProtKB-KW"/>
</dbReference>
<keyword evidence="4 12" id="KW-0863">Zinc-finger</keyword>
<comment type="subcellular location">
    <subcellularLocation>
        <location evidence="1">Nucleus</location>
    </subcellularLocation>
</comment>
<keyword evidence="7 13" id="KW-0175">Coiled coil</keyword>
<feature type="region of interest" description="Disordered" evidence="14">
    <location>
        <begin position="1938"/>
        <end position="1957"/>
    </location>
</feature>
<keyword evidence="10" id="KW-0539">Nucleus</keyword>
<evidence type="ECO:0000256" key="1">
    <source>
        <dbReference type="ARBA" id="ARBA00004123"/>
    </source>
</evidence>
<evidence type="ECO:0000256" key="6">
    <source>
        <dbReference type="ARBA" id="ARBA00023015"/>
    </source>
</evidence>
<dbReference type="PROSITE" id="PS50827">
    <property type="entry name" value="DDT"/>
    <property type="match status" value="1"/>
</dbReference>
<keyword evidence="9" id="KW-0804">Transcription</keyword>
<dbReference type="Gene3D" id="3.30.40.10">
    <property type="entry name" value="Zinc/RING finger domain, C3HC4 (zinc finger)"/>
    <property type="match status" value="2"/>
</dbReference>
<proteinExistence type="inferred from homology"/>
<dbReference type="SMART" id="SM00249">
    <property type="entry name" value="PHD"/>
    <property type="match status" value="2"/>
</dbReference>
<dbReference type="PRINTS" id="PR00503">
    <property type="entry name" value="BROMODOMAIN"/>
</dbReference>
<dbReference type="Pfam" id="PF00628">
    <property type="entry name" value="PHD"/>
    <property type="match status" value="1"/>
</dbReference>
<dbReference type="SUPFAM" id="SSF47370">
    <property type="entry name" value="Bromodomain"/>
    <property type="match status" value="1"/>
</dbReference>
<feature type="compositionally biased region" description="Low complexity" evidence="14">
    <location>
        <begin position="497"/>
        <end position="511"/>
    </location>
</feature>
<dbReference type="InterPro" id="IPR036427">
    <property type="entry name" value="Bromodomain-like_sf"/>
</dbReference>
<evidence type="ECO:0000256" key="5">
    <source>
        <dbReference type="ARBA" id="ARBA00022833"/>
    </source>
</evidence>
<keyword evidence="5" id="KW-0862">Zinc</keyword>
<evidence type="ECO:0000256" key="4">
    <source>
        <dbReference type="ARBA" id="ARBA00022771"/>
    </source>
</evidence>
<evidence type="ECO:0000256" key="2">
    <source>
        <dbReference type="ARBA" id="ARBA00007444"/>
    </source>
</evidence>
<keyword evidence="3" id="KW-0479">Metal-binding</keyword>
<evidence type="ECO:0000256" key="7">
    <source>
        <dbReference type="ARBA" id="ARBA00023054"/>
    </source>
</evidence>
<dbReference type="GO" id="GO:0005634">
    <property type="term" value="C:nucleus"/>
    <property type="evidence" value="ECO:0007669"/>
    <property type="project" value="UniProtKB-SubCell"/>
</dbReference>
<dbReference type="PANTHER" id="PTHR45915:SF2">
    <property type="entry name" value="TOUTATIS, ISOFORM E"/>
    <property type="match status" value="1"/>
</dbReference>
<evidence type="ECO:0000256" key="11">
    <source>
        <dbReference type="PROSITE-ProRule" id="PRU00035"/>
    </source>
</evidence>
<feature type="region of interest" description="Disordered" evidence="14">
    <location>
        <begin position="1490"/>
        <end position="1510"/>
    </location>
</feature>
<feature type="domain" description="PHD-type" evidence="16">
    <location>
        <begin position="2271"/>
        <end position="2321"/>
    </location>
</feature>
<dbReference type="SMART" id="SM00297">
    <property type="entry name" value="BROMO"/>
    <property type="match status" value="1"/>
</dbReference>
<dbReference type="InterPro" id="IPR013083">
    <property type="entry name" value="Znf_RING/FYVE/PHD"/>
</dbReference>
<feature type="compositionally biased region" description="Polar residues" evidence="14">
    <location>
        <begin position="428"/>
        <end position="460"/>
    </location>
</feature>
<keyword evidence="18" id="KW-1185">Reference proteome</keyword>
<dbReference type="PROSITE" id="PS01359">
    <property type="entry name" value="ZF_PHD_1"/>
    <property type="match status" value="1"/>
</dbReference>
<dbReference type="Gene3D" id="1.20.920.10">
    <property type="entry name" value="Bromodomain-like"/>
    <property type="match status" value="1"/>
</dbReference>
<dbReference type="Pfam" id="PF00439">
    <property type="entry name" value="Bromodomain"/>
    <property type="match status" value="1"/>
</dbReference>
<evidence type="ECO:0000256" key="13">
    <source>
        <dbReference type="SAM" id="Coils"/>
    </source>
</evidence>